<evidence type="ECO:0000256" key="9">
    <source>
        <dbReference type="RuleBase" id="RU003737"/>
    </source>
</evidence>
<dbReference type="Proteomes" id="UP000295724">
    <property type="component" value="Unassembled WGS sequence"/>
</dbReference>
<dbReference type="SUPFAM" id="SSF50621">
    <property type="entry name" value="Alanine racemase C-terminal domain-like"/>
    <property type="match status" value="1"/>
</dbReference>
<dbReference type="InterPro" id="IPR022643">
    <property type="entry name" value="De-COase2_C"/>
</dbReference>
<evidence type="ECO:0000259" key="10">
    <source>
        <dbReference type="Pfam" id="PF00278"/>
    </source>
</evidence>
<evidence type="ECO:0000256" key="5">
    <source>
        <dbReference type="ARBA" id="ARBA00034115"/>
    </source>
</evidence>
<dbReference type="GO" id="GO:0005737">
    <property type="term" value="C:cytoplasm"/>
    <property type="evidence" value="ECO:0007669"/>
    <property type="project" value="TreeGrafter"/>
</dbReference>
<sequence>MSNLIQLKAHFAEQVYPDQLGNYSRKKLTKIAAEHGTPTVIIDQDVITSQYQSLVAALPKVKMRYAIKALSNPDVINHLHGLGCGFDLATQGEIELLKSLSIDATHCIHTHPIKKETEIRQAIEFGCRYFVVDNSHELDKFKAFKDQVELLIRVSFRNQDAVVDLSRKFGCELTKVPALVDQAQHSGIRIAGLSFHVGSQVPAPYAHVNAIEQCLDVFKTMPNVGWKILDIGGGFPIEYNGPCPTIEEFCQPINDALQQVDDSIEILAEPGRFIAGPSAIQLLSVVGMAQRGERTWYYLDDGVYGVLSGQMFDHAKYPISPLQEYDLTRGLHPSVLAGPTCDSIDVIDEDIVLPELAIGDLFIATQVGAYTMASSTEFNLYPKSKILWLSGKKELLTATD</sequence>
<dbReference type="Pfam" id="PF00278">
    <property type="entry name" value="Orn_DAP_Arg_deC"/>
    <property type="match status" value="1"/>
</dbReference>
<comment type="caution">
    <text evidence="12">The sequence shown here is derived from an EMBL/GenBank/DDBJ whole genome shotgun (WGS) entry which is preliminary data.</text>
</comment>
<feature type="domain" description="Orn/DAP/Arg decarboxylase 2 C-terminal" evidence="10">
    <location>
        <begin position="279"/>
        <end position="368"/>
    </location>
</feature>
<dbReference type="RefSeq" id="WP_211336951.1">
    <property type="nucleotide sequence ID" value="NZ_NIHB01000001.1"/>
</dbReference>
<evidence type="ECO:0000256" key="7">
    <source>
        <dbReference type="ARBA" id="ARBA00049127"/>
    </source>
</evidence>
<comment type="cofactor">
    <cofactor evidence="1 8">
        <name>pyridoxal 5'-phosphate</name>
        <dbReference type="ChEBI" id="CHEBI:597326"/>
    </cofactor>
</comment>
<accession>A0A4R6XY76</accession>
<dbReference type="FunFam" id="3.20.20.10:FF:000008">
    <property type="entry name" value="Ornithine decarboxylase"/>
    <property type="match status" value="1"/>
</dbReference>
<dbReference type="InterPro" id="IPR009006">
    <property type="entry name" value="Ala_racemase/Decarboxylase_C"/>
</dbReference>
<protein>
    <recommendedName>
        <fullName evidence="6">ornithine decarboxylase</fullName>
        <ecNumber evidence="6">4.1.1.17</ecNumber>
    </recommendedName>
</protein>
<dbReference type="GO" id="GO:0033387">
    <property type="term" value="P:putrescine biosynthetic process from arginine, via ornithine"/>
    <property type="evidence" value="ECO:0007669"/>
    <property type="project" value="TreeGrafter"/>
</dbReference>
<dbReference type="SUPFAM" id="SSF51419">
    <property type="entry name" value="PLP-binding barrel"/>
    <property type="match status" value="1"/>
</dbReference>
<dbReference type="EC" id="4.1.1.17" evidence="6"/>
<dbReference type="EMBL" id="SNZB01000001">
    <property type="protein sequence ID" value="TDR23460.1"/>
    <property type="molecule type" value="Genomic_DNA"/>
</dbReference>
<keyword evidence="4" id="KW-0456">Lyase</keyword>
<dbReference type="PANTHER" id="PTHR11482">
    <property type="entry name" value="ARGININE/DIAMINOPIMELATE/ORNITHINE DECARBOXYLASE"/>
    <property type="match status" value="1"/>
</dbReference>
<dbReference type="Gene3D" id="3.20.20.10">
    <property type="entry name" value="Alanine racemase"/>
    <property type="match status" value="1"/>
</dbReference>
<dbReference type="PRINTS" id="PR01182">
    <property type="entry name" value="ORNDCRBXLASE"/>
</dbReference>
<feature type="domain" description="Orn/DAP/Arg decarboxylase 2 N-terminal" evidence="11">
    <location>
        <begin position="47"/>
        <end position="275"/>
    </location>
</feature>
<dbReference type="InterPro" id="IPR029066">
    <property type="entry name" value="PLP-binding_barrel"/>
</dbReference>
<comment type="similarity">
    <text evidence="2 9">Belongs to the Orn/Lys/Arg decarboxylase class-II family.</text>
</comment>
<evidence type="ECO:0000256" key="6">
    <source>
        <dbReference type="ARBA" id="ARBA00034138"/>
    </source>
</evidence>
<dbReference type="InterPro" id="IPR000183">
    <property type="entry name" value="Orn/DAP/Arg_de-COase"/>
</dbReference>
<name>A0A4R6XY76_9GAMM</name>
<dbReference type="Pfam" id="PF02784">
    <property type="entry name" value="Orn_Arg_deC_N"/>
    <property type="match status" value="1"/>
</dbReference>
<comment type="catalytic activity">
    <reaction evidence="7">
        <text>L-ornithine + H(+) = putrescine + CO2</text>
        <dbReference type="Rhea" id="RHEA:22964"/>
        <dbReference type="ChEBI" id="CHEBI:15378"/>
        <dbReference type="ChEBI" id="CHEBI:16526"/>
        <dbReference type="ChEBI" id="CHEBI:46911"/>
        <dbReference type="ChEBI" id="CHEBI:326268"/>
        <dbReference type="EC" id="4.1.1.17"/>
    </reaction>
</comment>
<dbReference type="PRINTS" id="PR01179">
    <property type="entry name" value="ODADCRBXLASE"/>
</dbReference>
<dbReference type="AlphaFoldDB" id="A0A4R6XY76"/>
<comment type="pathway">
    <text evidence="5">Amine and polyamine biosynthesis; putrescine biosynthesis via L-ornithine pathway; putrescine from L-ornithine: step 1/1.</text>
</comment>
<feature type="active site" description="Proton donor" evidence="8">
    <location>
        <position position="341"/>
    </location>
</feature>
<evidence type="ECO:0000256" key="2">
    <source>
        <dbReference type="ARBA" id="ARBA00008872"/>
    </source>
</evidence>
<evidence type="ECO:0000256" key="4">
    <source>
        <dbReference type="ARBA" id="ARBA00023239"/>
    </source>
</evidence>
<dbReference type="Gene3D" id="2.40.37.10">
    <property type="entry name" value="Lyase, Ornithine Decarboxylase, Chain A, domain 1"/>
    <property type="match status" value="1"/>
</dbReference>
<evidence type="ECO:0000256" key="1">
    <source>
        <dbReference type="ARBA" id="ARBA00001933"/>
    </source>
</evidence>
<dbReference type="InterPro" id="IPR022653">
    <property type="entry name" value="De-COase2_pyr-phos_BS"/>
</dbReference>
<evidence type="ECO:0000259" key="11">
    <source>
        <dbReference type="Pfam" id="PF02784"/>
    </source>
</evidence>
<keyword evidence="13" id="KW-1185">Reference proteome</keyword>
<proteinExistence type="inferred from homology"/>
<feature type="modified residue" description="N6-(pyridoxal phosphate)lysine" evidence="8">
    <location>
        <position position="68"/>
    </location>
</feature>
<evidence type="ECO:0000256" key="3">
    <source>
        <dbReference type="ARBA" id="ARBA00022898"/>
    </source>
</evidence>
<evidence type="ECO:0000313" key="13">
    <source>
        <dbReference type="Proteomes" id="UP000295724"/>
    </source>
</evidence>
<organism evidence="12 13">
    <name type="scientific">Marinicella litoralis</name>
    <dbReference type="NCBI Taxonomy" id="644220"/>
    <lineage>
        <taxon>Bacteria</taxon>
        <taxon>Pseudomonadati</taxon>
        <taxon>Pseudomonadota</taxon>
        <taxon>Gammaproteobacteria</taxon>
        <taxon>Lysobacterales</taxon>
        <taxon>Marinicellaceae</taxon>
        <taxon>Marinicella</taxon>
    </lineage>
</organism>
<gene>
    <name evidence="12" type="ORF">C8D91_0321</name>
</gene>
<dbReference type="InterPro" id="IPR002433">
    <property type="entry name" value="Orn_de-COase"/>
</dbReference>
<evidence type="ECO:0000256" key="8">
    <source>
        <dbReference type="PIRSR" id="PIRSR600183-50"/>
    </source>
</evidence>
<dbReference type="GO" id="GO:0004586">
    <property type="term" value="F:ornithine decarboxylase activity"/>
    <property type="evidence" value="ECO:0007669"/>
    <property type="project" value="UniProtKB-EC"/>
</dbReference>
<dbReference type="InterPro" id="IPR022644">
    <property type="entry name" value="De-COase2_N"/>
</dbReference>
<reference evidence="12 13" key="1">
    <citation type="submission" date="2019-03" db="EMBL/GenBank/DDBJ databases">
        <title>Genomic Encyclopedia of Type Strains, Phase IV (KMG-IV): sequencing the most valuable type-strain genomes for metagenomic binning, comparative biology and taxonomic classification.</title>
        <authorList>
            <person name="Goeker M."/>
        </authorList>
    </citation>
    <scope>NUCLEOTIDE SEQUENCE [LARGE SCALE GENOMIC DNA]</scope>
    <source>
        <strain evidence="12 13">DSM 25488</strain>
    </source>
</reference>
<dbReference type="CDD" id="cd00622">
    <property type="entry name" value="PLPDE_III_ODC"/>
    <property type="match status" value="1"/>
</dbReference>
<dbReference type="PANTHER" id="PTHR11482:SF6">
    <property type="entry name" value="ORNITHINE DECARBOXYLASE 1-RELATED"/>
    <property type="match status" value="1"/>
</dbReference>
<keyword evidence="3 8" id="KW-0663">Pyridoxal phosphate</keyword>
<evidence type="ECO:0000313" key="12">
    <source>
        <dbReference type="EMBL" id="TDR23460.1"/>
    </source>
</evidence>
<dbReference type="PROSITE" id="PS00878">
    <property type="entry name" value="ODR_DC_2_1"/>
    <property type="match status" value="1"/>
</dbReference>